<accession>A0A3E5I4M9</accession>
<comment type="caution">
    <text evidence="1">The sequence shown here is derived from an EMBL/GenBank/DDBJ whole genome shotgun (WGS) entry which is preliminary data.</text>
</comment>
<dbReference type="EMBL" id="VWEQ01000008">
    <property type="protein sequence ID" value="KAA4752810.1"/>
    <property type="molecule type" value="Genomic_DNA"/>
</dbReference>
<evidence type="ECO:0000313" key="2">
    <source>
        <dbReference type="Proteomes" id="UP000479773"/>
    </source>
</evidence>
<proteinExistence type="predicted"/>
<reference evidence="1 2" key="1">
    <citation type="journal article" date="2019" name="Nat. Med.">
        <title>A library of human gut bacterial isolates paired with longitudinal multiomics data enables mechanistic microbiome research.</title>
        <authorList>
            <person name="Poyet M."/>
            <person name="Groussin M."/>
            <person name="Gibbons S.M."/>
            <person name="Avila-Pacheco J."/>
            <person name="Jiang X."/>
            <person name="Kearney S.M."/>
            <person name="Perrotta A.R."/>
            <person name="Berdy B."/>
            <person name="Zhao S."/>
            <person name="Lieberman T.D."/>
            <person name="Swanson P.K."/>
            <person name="Smith M."/>
            <person name="Roesemann S."/>
            <person name="Alexander J.E."/>
            <person name="Rich S.A."/>
            <person name="Livny J."/>
            <person name="Vlamakis H."/>
            <person name="Clish C."/>
            <person name="Bullock K."/>
            <person name="Deik A."/>
            <person name="Scott J."/>
            <person name="Pierce K.A."/>
            <person name="Xavier R.J."/>
            <person name="Alm E.J."/>
        </authorList>
    </citation>
    <scope>NUCLEOTIDE SEQUENCE [LARGE SCALE GENOMIC DNA]</scope>
    <source>
        <strain evidence="1 2">BIOML-A106</strain>
    </source>
</reference>
<protein>
    <submittedName>
        <fullName evidence="1">Uncharacterized protein</fullName>
    </submittedName>
</protein>
<dbReference type="Proteomes" id="UP000479773">
    <property type="component" value="Unassembled WGS sequence"/>
</dbReference>
<dbReference type="AlphaFoldDB" id="A0A3E5I4M9"/>
<sequence>MCHYSHILFPHSKPEPKSKHCTDTLTTFPPIRRKCGKATCMYHTDLRKSKKKC</sequence>
<gene>
    <name evidence="1" type="ORF">F3B44_10880</name>
</gene>
<name>A0A3E5I4M9_BACFG</name>
<organism evidence="1 2">
    <name type="scientific">Bacteroides fragilis</name>
    <dbReference type="NCBI Taxonomy" id="817"/>
    <lineage>
        <taxon>Bacteria</taxon>
        <taxon>Pseudomonadati</taxon>
        <taxon>Bacteroidota</taxon>
        <taxon>Bacteroidia</taxon>
        <taxon>Bacteroidales</taxon>
        <taxon>Bacteroidaceae</taxon>
        <taxon>Bacteroides</taxon>
    </lineage>
</organism>
<evidence type="ECO:0000313" key="1">
    <source>
        <dbReference type="EMBL" id="KAA4752810.1"/>
    </source>
</evidence>